<organism evidence="3 4">
    <name type="scientific">Arsukibacterium tuosuense</name>
    <dbReference type="NCBI Taxonomy" id="1323745"/>
    <lineage>
        <taxon>Bacteria</taxon>
        <taxon>Pseudomonadati</taxon>
        <taxon>Pseudomonadota</taxon>
        <taxon>Gammaproteobacteria</taxon>
        <taxon>Chromatiales</taxon>
        <taxon>Chromatiaceae</taxon>
        <taxon>Arsukibacterium</taxon>
    </lineage>
</organism>
<evidence type="ECO:0000256" key="1">
    <source>
        <dbReference type="SAM" id="Coils"/>
    </source>
</evidence>
<gene>
    <name evidence="3" type="ORF">SAMN06297280_2325</name>
</gene>
<dbReference type="EMBL" id="OBEB01000004">
    <property type="protein sequence ID" value="SNY53176.1"/>
    <property type="molecule type" value="Genomic_DNA"/>
</dbReference>
<keyword evidence="4" id="KW-1185">Reference proteome</keyword>
<feature type="chain" id="PRO_5013035439" evidence="2">
    <location>
        <begin position="18"/>
        <end position="240"/>
    </location>
</feature>
<feature type="signal peptide" evidence="2">
    <location>
        <begin position="1"/>
        <end position="17"/>
    </location>
</feature>
<dbReference type="RefSeq" id="WP_097111555.1">
    <property type="nucleotide sequence ID" value="NZ_OBEB01000004.1"/>
</dbReference>
<sequence length="240" mass="27128">MKLSNLLISILTATTLAAGFAAFKFHSANERHVKDYVALSELNLQLTEDLKKLQSDMSAYQLELQTSKTSVASLNEELLELKRAPVLQERTAVPDTHPRKVETFASDNIEMKKDTDILLAFANRIRSGESISSIEDKALKQFREEEVDGNWAYEYEANIRDLVLADEENKFDIQELTCKASICELKITANENNAMNLGTLFSKALGEQDWRDKSASVMFNHEVKDGVMRILIGRDKHSLN</sequence>
<dbReference type="AlphaFoldDB" id="A0A285J1D3"/>
<name>A0A285J1D3_9GAMM</name>
<reference evidence="4" key="1">
    <citation type="submission" date="2017-09" db="EMBL/GenBank/DDBJ databases">
        <authorList>
            <person name="Varghese N."/>
            <person name="Submissions S."/>
        </authorList>
    </citation>
    <scope>NUCLEOTIDE SEQUENCE [LARGE SCALE GENOMIC DNA]</scope>
    <source>
        <strain evidence="4">CGMCC 1.12461</strain>
    </source>
</reference>
<proteinExistence type="predicted"/>
<evidence type="ECO:0000313" key="4">
    <source>
        <dbReference type="Proteomes" id="UP000219353"/>
    </source>
</evidence>
<evidence type="ECO:0000256" key="2">
    <source>
        <dbReference type="SAM" id="SignalP"/>
    </source>
</evidence>
<dbReference type="OrthoDB" id="6238433at2"/>
<evidence type="ECO:0000313" key="3">
    <source>
        <dbReference type="EMBL" id="SNY53176.1"/>
    </source>
</evidence>
<keyword evidence="2" id="KW-0732">Signal</keyword>
<protein>
    <submittedName>
        <fullName evidence="3">Uncharacterized protein</fullName>
    </submittedName>
</protein>
<keyword evidence="1" id="KW-0175">Coiled coil</keyword>
<dbReference type="Proteomes" id="UP000219353">
    <property type="component" value="Unassembled WGS sequence"/>
</dbReference>
<accession>A0A285J1D3</accession>
<feature type="coiled-coil region" evidence="1">
    <location>
        <begin position="36"/>
        <end position="84"/>
    </location>
</feature>